<evidence type="ECO:0000313" key="3">
    <source>
        <dbReference type="Proteomes" id="UP000274822"/>
    </source>
</evidence>
<keyword evidence="3" id="KW-1185">Reference proteome</keyword>
<name>A0A433Q4J9_9FUNG</name>
<proteinExistence type="predicted"/>
<sequence length="64" mass="7209">MCYTSTCTNCNKTIWKGCGREIEPDMHNIPAENLCQCARHTDDQPDAQSVNGRRAVGERTTHSR</sequence>
<feature type="compositionally biased region" description="Basic and acidic residues" evidence="1">
    <location>
        <begin position="55"/>
        <end position="64"/>
    </location>
</feature>
<accession>A0A433Q4J9</accession>
<comment type="caution">
    <text evidence="2">The sequence shown here is derived from an EMBL/GenBank/DDBJ whole genome shotgun (WGS) entry which is preliminary data.</text>
</comment>
<evidence type="ECO:0000313" key="2">
    <source>
        <dbReference type="EMBL" id="RUS24652.1"/>
    </source>
</evidence>
<organism evidence="2 3">
    <name type="scientific">Jimgerdemannia flammicorona</name>
    <dbReference type="NCBI Taxonomy" id="994334"/>
    <lineage>
        <taxon>Eukaryota</taxon>
        <taxon>Fungi</taxon>
        <taxon>Fungi incertae sedis</taxon>
        <taxon>Mucoromycota</taxon>
        <taxon>Mucoromycotina</taxon>
        <taxon>Endogonomycetes</taxon>
        <taxon>Endogonales</taxon>
        <taxon>Endogonaceae</taxon>
        <taxon>Jimgerdemannia</taxon>
    </lineage>
</organism>
<evidence type="ECO:0000256" key="1">
    <source>
        <dbReference type="SAM" id="MobiDB-lite"/>
    </source>
</evidence>
<protein>
    <submittedName>
        <fullName evidence="2">Uncharacterized protein</fullName>
    </submittedName>
</protein>
<feature type="region of interest" description="Disordered" evidence="1">
    <location>
        <begin position="42"/>
        <end position="64"/>
    </location>
</feature>
<dbReference type="EMBL" id="RBNJ01015362">
    <property type="protein sequence ID" value="RUS24652.1"/>
    <property type="molecule type" value="Genomic_DNA"/>
</dbReference>
<gene>
    <name evidence="2" type="ORF">BC938DRAFT_473277</name>
</gene>
<dbReference type="AlphaFoldDB" id="A0A433Q4J9"/>
<dbReference type="Proteomes" id="UP000274822">
    <property type="component" value="Unassembled WGS sequence"/>
</dbReference>
<reference evidence="2 3" key="1">
    <citation type="journal article" date="2018" name="New Phytol.">
        <title>Phylogenomics of Endogonaceae and evolution of mycorrhizas within Mucoromycota.</title>
        <authorList>
            <person name="Chang Y."/>
            <person name="Desiro A."/>
            <person name="Na H."/>
            <person name="Sandor L."/>
            <person name="Lipzen A."/>
            <person name="Clum A."/>
            <person name="Barry K."/>
            <person name="Grigoriev I.V."/>
            <person name="Martin F.M."/>
            <person name="Stajich J.E."/>
            <person name="Smith M.E."/>
            <person name="Bonito G."/>
            <person name="Spatafora J.W."/>
        </authorList>
    </citation>
    <scope>NUCLEOTIDE SEQUENCE [LARGE SCALE GENOMIC DNA]</scope>
    <source>
        <strain evidence="2 3">AD002</strain>
    </source>
</reference>